<protein>
    <recommendedName>
        <fullName evidence="6">BRCT domain-containing protein</fullName>
    </recommendedName>
</protein>
<evidence type="ECO:0000259" key="2">
    <source>
        <dbReference type="Pfam" id="PF16508"/>
    </source>
</evidence>
<dbReference type="PANTHER" id="PTHR12162">
    <property type="entry name" value="NIBRIN-RELATED"/>
    <property type="match status" value="1"/>
</dbReference>
<feature type="region of interest" description="Disordered" evidence="1">
    <location>
        <begin position="316"/>
        <end position="415"/>
    </location>
</feature>
<feature type="compositionally biased region" description="Polar residues" evidence="1">
    <location>
        <begin position="323"/>
        <end position="337"/>
    </location>
</feature>
<proteinExistence type="predicted"/>
<dbReference type="EMBL" id="AXCM01010848">
    <property type="status" value="NOT_ANNOTATED_CDS"/>
    <property type="molecule type" value="Genomic_DNA"/>
</dbReference>
<dbReference type="EnsemblMetazoa" id="ACUA010591-RA">
    <property type="protein sequence ID" value="ACUA010591-PA"/>
    <property type="gene ID" value="ACUA010591"/>
</dbReference>
<dbReference type="SUPFAM" id="SSF49879">
    <property type="entry name" value="SMAD/FHA domain"/>
    <property type="match status" value="1"/>
</dbReference>
<dbReference type="Gene3D" id="3.40.50.10190">
    <property type="entry name" value="BRCT domain"/>
    <property type="match status" value="1"/>
</dbReference>
<dbReference type="SUPFAM" id="SSF52113">
    <property type="entry name" value="BRCT domain"/>
    <property type="match status" value="1"/>
</dbReference>
<evidence type="ECO:0000256" key="1">
    <source>
        <dbReference type="SAM" id="MobiDB-lite"/>
    </source>
</evidence>
<evidence type="ECO:0008006" key="6">
    <source>
        <dbReference type="Google" id="ProtNLM"/>
    </source>
</evidence>
<dbReference type="AlphaFoldDB" id="A0A182M6D1"/>
<dbReference type="CDD" id="cd17741">
    <property type="entry name" value="BRCT_nibrin"/>
    <property type="match status" value="1"/>
</dbReference>
<reference evidence="5" key="1">
    <citation type="submission" date="2013-09" db="EMBL/GenBank/DDBJ databases">
        <title>The Genome Sequence of Anopheles culicifacies species A.</title>
        <authorList>
            <consortium name="The Broad Institute Genomics Platform"/>
            <person name="Neafsey D.E."/>
            <person name="Besansky N."/>
            <person name="Howell P."/>
            <person name="Walton C."/>
            <person name="Young S.K."/>
            <person name="Zeng Q."/>
            <person name="Gargeya S."/>
            <person name="Fitzgerald M."/>
            <person name="Haas B."/>
            <person name="Abouelleil A."/>
            <person name="Allen A.W."/>
            <person name="Alvarado L."/>
            <person name="Arachchi H.M."/>
            <person name="Berlin A.M."/>
            <person name="Chapman S.B."/>
            <person name="Gainer-Dewar J."/>
            <person name="Goldberg J."/>
            <person name="Griggs A."/>
            <person name="Gujja S."/>
            <person name="Hansen M."/>
            <person name="Howarth C."/>
            <person name="Imamovic A."/>
            <person name="Ireland A."/>
            <person name="Larimer J."/>
            <person name="McCowan C."/>
            <person name="Murphy C."/>
            <person name="Pearson M."/>
            <person name="Poon T.W."/>
            <person name="Priest M."/>
            <person name="Roberts A."/>
            <person name="Saif S."/>
            <person name="Shea T."/>
            <person name="Sisk P."/>
            <person name="Sykes S."/>
            <person name="Wortman J."/>
            <person name="Nusbaum C."/>
            <person name="Birren B."/>
        </authorList>
    </citation>
    <scope>NUCLEOTIDE SEQUENCE [LARGE SCALE GENOMIC DNA]</scope>
    <source>
        <strain evidence="5">A-37</strain>
    </source>
</reference>
<dbReference type="InterPro" id="IPR036420">
    <property type="entry name" value="BRCT_dom_sf"/>
</dbReference>
<dbReference type="GO" id="GO:0000724">
    <property type="term" value="P:double-strand break repair via homologous recombination"/>
    <property type="evidence" value="ECO:0007669"/>
    <property type="project" value="TreeGrafter"/>
</dbReference>
<dbReference type="InterPro" id="IPR001357">
    <property type="entry name" value="BRCT_dom"/>
</dbReference>
<dbReference type="InterPro" id="IPR043014">
    <property type="entry name" value="Nibrin_BRCT2_sf"/>
</dbReference>
<dbReference type="InterPro" id="IPR008984">
    <property type="entry name" value="SMAD_FHA_dom_sf"/>
</dbReference>
<dbReference type="Pfam" id="PF16770">
    <property type="entry name" value="RTT107_BRCT_5"/>
    <property type="match status" value="1"/>
</dbReference>
<dbReference type="GO" id="GO:0003684">
    <property type="term" value="F:damaged DNA binding"/>
    <property type="evidence" value="ECO:0007669"/>
    <property type="project" value="TreeGrafter"/>
</dbReference>
<dbReference type="FunFam" id="3.40.50.10980:FF:000001">
    <property type="entry name" value="Nibrin"/>
    <property type="match status" value="1"/>
</dbReference>
<feature type="domain" description="Nibrin second BRCT" evidence="2">
    <location>
        <begin position="164"/>
        <end position="268"/>
    </location>
</feature>
<dbReference type="Proteomes" id="UP000075883">
    <property type="component" value="Unassembled WGS sequence"/>
</dbReference>
<dbReference type="InterPro" id="IPR032429">
    <property type="entry name" value="Nibrin_BRCT2"/>
</dbReference>
<sequence length="739" mass="83220">MLQPYKNVLNLTDTGSRYGSYVNENIAKTVPVSKDRPTALKAGDMVRFGRFGSIWQVGRVEFRCLTSTLIMDEELKVILQKIGAELVSNYTAGLTHLIMPTITVTTKFLQCLVGQVPIVKPDFFQTIDQDCIGRGKPLPSVKDFLPICTESYIRNERQLFNPNPTRSILFKGKEFIFLSNAQFSQFENIVKLAGGTCVSAHREKVAKSRFLKPNVITVKLKSSDSSQSQSQSFDTLSQYLGSRGRRMVPDMEIGLALMFCTTEKYCNPEYNFAFNVEECYSSAEGGETLAKNTEQQSENTDAKGTNEVEMHTIPETELHTESKQGNTSASNSQTVASMISPPGNASTERRKSKRMQEALKDDERSTDQETSSLPKRPRRNETPVESVSYSPMEDSKQTEDSELHIPETQPTPDSALSQAFLARGFRAVNRDSMELSGQTGKEQTKARRAANLHRMPNDDDVFNFDEIAPRKRPLVVVNEKEPSAKMRNTRNAPAEEENLFCFEETPATQKRRTANQRKTNKTVPVDALNNNLSKSPIVSSNASLSRTVEGIQHRTASGISTMDSYREFIKPVELSATGWLSSTMSGLKIANDEEENTFSEMKIKSEPLDEVDDPNGLLRENKKWIKSMENSFQVREITMKLVAKRPHNEFGQELSCVASDGGRNFKAFVKFHQQMLEIGTYRKIYLSFDIARLWEETMEIHNNVQQIHVFETYQHLIEPSHDLKAVHVAQTVFPAVATA</sequence>
<dbReference type="GO" id="GO:0007095">
    <property type="term" value="P:mitotic G2 DNA damage checkpoint signaling"/>
    <property type="evidence" value="ECO:0007669"/>
    <property type="project" value="InterPro"/>
</dbReference>
<reference evidence="4" key="2">
    <citation type="submission" date="2020-05" db="UniProtKB">
        <authorList>
            <consortium name="EnsemblMetazoa"/>
        </authorList>
    </citation>
    <scope>IDENTIFICATION</scope>
    <source>
        <strain evidence="4">A-37</strain>
    </source>
</reference>
<feature type="domain" description="BRCT" evidence="3">
    <location>
        <begin position="73"/>
        <end position="127"/>
    </location>
</feature>
<dbReference type="InterPro" id="IPR040227">
    <property type="entry name" value="Nibrin-rel"/>
</dbReference>
<feature type="compositionally biased region" description="Basic and acidic residues" evidence="1">
    <location>
        <begin position="393"/>
        <end position="405"/>
    </location>
</feature>
<accession>A0A182M6D1</accession>
<evidence type="ECO:0000259" key="3">
    <source>
        <dbReference type="Pfam" id="PF16770"/>
    </source>
</evidence>
<evidence type="ECO:0000313" key="5">
    <source>
        <dbReference type="Proteomes" id="UP000075883"/>
    </source>
</evidence>
<name>A0A182M6D1_9DIPT</name>
<dbReference type="STRING" id="139723.A0A182M6D1"/>
<dbReference type="VEuPathDB" id="VectorBase:ACUA010591"/>
<organism evidence="4 5">
    <name type="scientific">Anopheles culicifacies</name>
    <dbReference type="NCBI Taxonomy" id="139723"/>
    <lineage>
        <taxon>Eukaryota</taxon>
        <taxon>Metazoa</taxon>
        <taxon>Ecdysozoa</taxon>
        <taxon>Arthropoda</taxon>
        <taxon>Hexapoda</taxon>
        <taxon>Insecta</taxon>
        <taxon>Pterygota</taxon>
        <taxon>Neoptera</taxon>
        <taxon>Endopterygota</taxon>
        <taxon>Diptera</taxon>
        <taxon>Nematocera</taxon>
        <taxon>Culicoidea</taxon>
        <taxon>Culicidae</taxon>
        <taxon>Anophelinae</taxon>
        <taxon>Anopheles</taxon>
        <taxon>culicifacies species complex</taxon>
    </lineage>
</organism>
<evidence type="ECO:0000313" key="4">
    <source>
        <dbReference type="EnsemblMetazoa" id="ACUA010591-PA"/>
    </source>
</evidence>
<dbReference type="PANTHER" id="PTHR12162:SF0">
    <property type="entry name" value="NIBRIN"/>
    <property type="match status" value="1"/>
</dbReference>
<dbReference type="Gene3D" id="3.40.50.10980">
    <property type="entry name" value="Nibrin, BRCT2 domain"/>
    <property type="match status" value="1"/>
</dbReference>
<dbReference type="GO" id="GO:0030870">
    <property type="term" value="C:Mre11 complex"/>
    <property type="evidence" value="ECO:0007669"/>
    <property type="project" value="InterPro"/>
</dbReference>
<keyword evidence="5" id="KW-1185">Reference proteome</keyword>
<feature type="compositionally biased region" description="Basic and acidic residues" evidence="1">
    <location>
        <begin position="354"/>
        <end position="367"/>
    </location>
</feature>
<dbReference type="Pfam" id="PF16508">
    <property type="entry name" value="NIBRIN_BRCT_II"/>
    <property type="match status" value="1"/>
</dbReference>